<dbReference type="InterPro" id="IPR024072">
    <property type="entry name" value="DHFR-like_dom_sf"/>
</dbReference>
<name>A0A543NH58_9ACTN</name>
<organism evidence="5 6">
    <name type="scientific">Haloactinospora alba</name>
    <dbReference type="NCBI Taxonomy" id="405555"/>
    <lineage>
        <taxon>Bacteria</taxon>
        <taxon>Bacillati</taxon>
        <taxon>Actinomycetota</taxon>
        <taxon>Actinomycetes</taxon>
        <taxon>Streptosporangiales</taxon>
        <taxon>Nocardiopsidaceae</taxon>
        <taxon>Haloactinospora</taxon>
    </lineage>
</organism>
<dbReference type="InterPro" id="IPR002734">
    <property type="entry name" value="RibDG_C"/>
</dbReference>
<evidence type="ECO:0000256" key="2">
    <source>
        <dbReference type="ARBA" id="ARBA00022857"/>
    </source>
</evidence>
<evidence type="ECO:0000313" key="5">
    <source>
        <dbReference type="EMBL" id="TQN31139.1"/>
    </source>
</evidence>
<dbReference type="EMBL" id="VFQC01000001">
    <property type="protein sequence ID" value="TQN31139.1"/>
    <property type="molecule type" value="Genomic_DNA"/>
</dbReference>
<evidence type="ECO:0000256" key="1">
    <source>
        <dbReference type="ARBA" id="ARBA00005104"/>
    </source>
</evidence>
<dbReference type="SUPFAM" id="SSF53597">
    <property type="entry name" value="Dihydrofolate reductase-like"/>
    <property type="match status" value="1"/>
</dbReference>
<dbReference type="GO" id="GO:0008703">
    <property type="term" value="F:5-amino-6-(5-phosphoribosylamino)uracil reductase activity"/>
    <property type="evidence" value="ECO:0007669"/>
    <property type="project" value="InterPro"/>
</dbReference>
<comment type="caution">
    <text evidence="5">The sequence shown here is derived from an EMBL/GenBank/DDBJ whole genome shotgun (WGS) entry which is preliminary data.</text>
</comment>
<dbReference type="PANTHER" id="PTHR38011:SF7">
    <property type="entry name" value="2,5-DIAMINO-6-RIBOSYLAMINO-4(3H)-PYRIMIDINONE 5'-PHOSPHATE REDUCTASE"/>
    <property type="match status" value="1"/>
</dbReference>
<keyword evidence="3" id="KW-0560">Oxidoreductase</keyword>
<dbReference type="GO" id="GO:0009231">
    <property type="term" value="P:riboflavin biosynthetic process"/>
    <property type="evidence" value="ECO:0007669"/>
    <property type="project" value="InterPro"/>
</dbReference>
<evidence type="ECO:0000256" key="3">
    <source>
        <dbReference type="ARBA" id="ARBA00023002"/>
    </source>
</evidence>
<dbReference type="InterPro" id="IPR050765">
    <property type="entry name" value="Riboflavin_Biosynth_HTPR"/>
</dbReference>
<feature type="domain" description="Bacterial bifunctional deaminase-reductase C-terminal" evidence="4">
    <location>
        <begin position="4"/>
        <end position="217"/>
    </location>
</feature>
<protein>
    <submittedName>
        <fullName evidence="5">5-amino-6-(5-phosphoribosylamino)uracil reductase</fullName>
    </submittedName>
</protein>
<keyword evidence="2" id="KW-0521">NADP</keyword>
<accession>A0A543NH58</accession>
<dbReference type="Pfam" id="PF01872">
    <property type="entry name" value="RibD_C"/>
    <property type="match status" value="1"/>
</dbReference>
<sequence length="227" mass="24397">MDRPHTIVSCAMSADGYIDDTGSAPLRLSNDADAEEVDQLRADCDAILVGAQTVRRDDPRLLVRSEERRRRRIEQDKPENPVKVALSQSGKLDPQARFFTAGNAGKLLYTASGRSAAARRFAGAERTIVVDGGDPIDPRGVLADLARRGVGRLLVEGGSHIHTLFLTAGLADELRLAVAPFFVGDPAAPRFVGSGTFPHTPTAPMRLVETRVLGDVAVLRYITGGEE</sequence>
<dbReference type="RefSeq" id="WP_141922393.1">
    <property type="nucleotide sequence ID" value="NZ_VFQC01000001.1"/>
</dbReference>
<dbReference type="OrthoDB" id="9800865at2"/>
<dbReference type="PANTHER" id="PTHR38011">
    <property type="entry name" value="DIHYDROFOLATE REDUCTASE FAMILY PROTEIN (AFU_ORTHOLOGUE AFUA_8G06820)"/>
    <property type="match status" value="1"/>
</dbReference>
<reference evidence="5 6" key="1">
    <citation type="submission" date="2019-06" db="EMBL/GenBank/DDBJ databases">
        <title>Sequencing the genomes of 1000 actinobacteria strains.</title>
        <authorList>
            <person name="Klenk H.-P."/>
        </authorList>
    </citation>
    <scope>NUCLEOTIDE SEQUENCE [LARGE SCALE GENOMIC DNA]</scope>
    <source>
        <strain evidence="5 6">DSM 45015</strain>
    </source>
</reference>
<evidence type="ECO:0000313" key="6">
    <source>
        <dbReference type="Proteomes" id="UP000317422"/>
    </source>
</evidence>
<gene>
    <name evidence="5" type="ORF">FHX37_1030</name>
</gene>
<dbReference type="Proteomes" id="UP000317422">
    <property type="component" value="Unassembled WGS sequence"/>
</dbReference>
<keyword evidence="6" id="KW-1185">Reference proteome</keyword>
<dbReference type="AlphaFoldDB" id="A0A543NH58"/>
<evidence type="ECO:0000259" key="4">
    <source>
        <dbReference type="Pfam" id="PF01872"/>
    </source>
</evidence>
<dbReference type="Gene3D" id="3.40.430.10">
    <property type="entry name" value="Dihydrofolate Reductase, subunit A"/>
    <property type="match status" value="1"/>
</dbReference>
<comment type="pathway">
    <text evidence="1">Cofactor biosynthesis; riboflavin biosynthesis.</text>
</comment>
<proteinExistence type="predicted"/>